<dbReference type="EMBL" id="LGCL01000004">
    <property type="protein sequence ID" value="KPL80600.1"/>
    <property type="molecule type" value="Genomic_DNA"/>
</dbReference>
<evidence type="ECO:0000256" key="1">
    <source>
        <dbReference type="ARBA" id="ARBA00007274"/>
    </source>
</evidence>
<dbReference type="InterPro" id="IPR050486">
    <property type="entry name" value="Mannose-1P_guanyltransferase"/>
</dbReference>
<organism evidence="4 5">
    <name type="scientific">Ornatilinea apprima</name>
    <dbReference type="NCBI Taxonomy" id="1134406"/>
    <lineage>
        <taxon>Bacteria</taxon>
        <taxon>Bacillati</taxon>
        <taxon>Chloroflexota</taxon>
        <taxon>Anaerolineae</taxon>
        <taxon>Anaerolineales</taxon>
        <taxon>Anaerolineaceae</taxon>
        <taxon>Ornatilinea</taxon>
    </lineage>
</organism>
<dbReference type="AlphaFoldDB" id="A0A0P6XVG9"/>
<dbReference type="STRING" id="1134406.ADN00_01760"/>
<dbReference type="InterPro" id="IPR005835">
    <property type="entry name" value="NTP_transferase_dom"/>
</dbReference>
<gene>
    <name evidence="4" type="ORF">ADN00_01760</name>
</gene>
<dbReference type="Gene3D" id="2.160.10.10">
    <property type="entry name" value="Hexapeptide repeat proteins"/>
    <property type="match status" value="1"/>
</dbReference>
<proteinExistence type="inferred from homology"/>
<comment type="caution">
    <text evidence="4">The sequence shown here is derived from an EMBL/GenBank/DDBJ whole genome shotgun (WGS) entry which is preliminary data.</text>
</comment>
<dbReference type="Pfam" id="PF00483">
    <property type="entry name" value="NTP_transferase"/>
    <property type="match status" value="1"/>
</dbReference>
<keyword evidence="5" id="KW-1185">Reference proteome</keyword>
<evidence type="ECO:0000259" key="3">
    <source>
        <dbReference type="Pfam" id="PF25087"/>
    </source>
</evidence>
<accession>A0A0P6XVG9</accession>
<dbReference type="Proteomes" id="UP000050417">
    <property type="component" value="Unassembled WGS sequence"/>
</dbReference>
<dbReference type="InterPro" id="IPR056729">
    <property type="entry name" value="GMPPB_C"/>
</dbReference>
<feature type="domain" description="Nucleotidyl transferase" evidence="2">
    <location>
        <begin position="8"/>
        <end position="233"/>
    </location>
</feature>
<dbReference type="PANTHER" id="PTHR22572">
    <property type="entry name" value="SUGAR-1-PHOSPHATE GUANYL TRANSFERASE"/>
    <property type="match status" value="1"/>
</dbReference>
<reference evidence="4 5" key="1">
    <citation type="submission" date="2015-07" db="EMBL/GenBank/DDBJ databases">
        <title>Genome sequence of Ornatilinea apprima DSM 23815.</title>
        <authorList>
            <person name="Hemp J."/>
            <person name="Ward L.M."/>
            <person name="Pace L.A."/>
            <person name="Fischer W.W."/>
        </authorList>
    </citation>
    <scope>NUCLEOTIDE SEQUENCE [LARGE SCALE GENOMIC DNA]</scope>
    <source>
        <strain evidence="4 5">P3M-1</strain>
    </source>
</reference>
<evidence type="ECO:0000313" key="4">
    <source>
        <dbReference type="EMBL" id="KPL80600.1"/>
    </source>
</evidence>
<dbReference type="SUPFAM" id="SSF53448">
    <property type="entry name" value="Nucleotide-diphospho-sugar transferases"/>
    <property type="match status" value="1"/>
</dbReference>
<sequence>MKIAVPMAGFGTRMRPHTWSKPKPLVPIAGRTVLDYALDQFKSLPVDWDVEYIFITGEQGKAPIQKHMEKFHPEKKVQYLIQAVMRGQSDALYLARDYLKGPTLMAFSDTLIETDLSFLAAENADGLAWVKPVPDPRRFGVAQVTPEGRVTRLIEKPQDISNNLVIVGFYYFKNGEDLIDAIEEQMRRGTTLKGEYFLADAVNILLERGQIFRTVPVEIWLDAGIPETTLETNGYLLHHGCDNSQRYAGQDGLVVVPPVYIDPSAEVSHAVIGPNVSIGANCKVSEAVIRNSIIGDESTIDQMILTDSLIGDRVILTGQPDRLNVGDNSQITR</sequence>
<evidence type="ECO:0000259" key="2">
    <source>
        <dbReference type="Pfam" id="PF00483"/>
    </source>
</evidence>
<evidence type="ECO:0000313" key="5">
    <source>
        <dbReference type="Proteomes" id="UP000050417"/>
    </source>
</evidence>
<dbReference type="CDD" id="cd04181">
    <property type="entry name" value="NTP_transferase"/>
    <property type="match status" value="1"/>
</dbReference>
<dbReference type="Pfam" id="PF25087">
    <property type="entry name" value="GMPPB_C"/>
    <property type="match status" value="1"/>
</dbReference>
<dbReference type="InterPro" id="IPR029044">
    <property type="entry name" value="Nucleotide-diphossugar_trans"/>
</dbReference>
<feature type="domain" description="Mannose-1-phosphate guanyltransferase C-terminal" evidence="3">
    <location>
        <begin position="256"/>
        <end position="313"/>
    </location>
</feature>
<name>A0A0P6XVG9_9CHLR</name>
<comment type="similarity">
    <text evidence="1">Belongs to the transferase hexapeptide repeat family.</text>
</comment>
<dbReference type="Gene3D" id="3.90.550.10">
    <property type="entry name" value="Spore Coat Polysaccharide Biosynthesis Protein SpsA, Chain A"/>
    <property type="match status" value="1"/>
</dbReference>
<dbReference type="PATRIC" id="fig|1134406.4.peg.1114"/>
<protein>
    <submittedName>
        <fullName evidence="4">Uncharacterized protein</fullName>
    </submittedName>
</protein>